<dbReference type="SUPFAM" id="SSF52540">
    <property type="entry name" value="P-loop containing nucleoside triphosphate hydrolases"/>
    <property type="match status" value="1"/>
</dbReference>
<dbReference type="AlphaFoldDB" id="A0A914V8H3"/>
<evidence type="ECO:0000256" key="1">
    <source>
        <dbReference type="ARBA" id="ARBA00005429"/>
    </source>
</evidence>
<keyword evidence="2" id="KW-0175">Coiled coil</keyword>
<evidence type="ECO:0000256" key="2">
    <source>
        <dbReference type="SAM" id="Coils"/>
    </source>
</evidence>
<evidence type="ECO:0000313" key="6">
    <source>
        <dbReference type="WBParaSite" id="PSAMB.scaffold1570size29881.g13871.t1"/>
    </source>
</evidence>
<feature type="domain" description="IRG-type G" evidence="4">
    <location>
        <begin position="405"/>
        <end position="595"/>
    </location>
</feature>
<feature type="region of interest" description="Disordered" evidence="3">
    <location>
        <begin position="53"/>
        <end position="167"/>
    </location>
</feature>
<dbReference type="PANTHER" id="PTHR14143">
    <property type="entry name" value="INTERFERON-INDUCIBLE GTPASE FAMILY MEMBER"/>
    <property type="match status" value="1"/>
</dbReference>
<comment type="similarity">
    <text evidence="1">Belongs to the TRAFAC class dynamin-like GTPase superfamily. IRG family.</text>
</comment>
<dbReference type="InterPro" id="IPR007743">
    <property type="entry name" value="Immunity-related_GTPase-like"/>
</dbReference>
<feature type="coiled-coil region" evidence="2">
    <location>
        <begin position="205"/>
        <end position="364"/>
    </location>
</feature>
<reference evidence="6" key="1">
    <citation type="submission" date="2022-11" db="UniProtKB">
        <authorList>
            <consortium name="WormBaseParasite"/>
        </authorList>
    </citation>
    <scope>IDENTIFICATION</scope>
</reference>
<dbReference type="GO" id="GO:0005525">
    <property type="term" value="F:GTP binding"/>
    <property type="evidence" value="ECO:0007669"/>
    <property type="project" value="InterPro"/>
</dbReference>
<dbReference type="InterPro" id="IPR030385">
    <property type="entry name" value="G_IRG_dom"/>
</dbReference>
<accession>A0A914V8H3</accession>
<sequence>MLEIEQEARQRLTELKEEARKLEETRQELERLRMEDEEQRRSDVLLRAEARERLREKQEESRRRMEQVTQEAQTNAWQQQKLQREKETARKRQEEELLREKQIEEEAGRPKWMAELIKKKQSKSNQGEQKEEQQQLQQQQQVEADQWPYSPSSPLRGEPCKTYKSITSRDYVLRCSPRQWRRGRIRPQHAIQQEEEAQQNVLEIDQEARQRLIKLEEEARKLEETRQELERQRMEDEEQRRSAELLEEEARRRLREKRAKSQQRMVQLTEEARKLEETRQELERQRIEDEEQRRSAELLEEEARQRLREKQAESQQREVQLTEEAQKNALLQKQILQLEKEFARKRQEEELRTFRNQEHAYESDCYTENQLHQQHAPVAAVRKALQRKKDRTRKQAKSEIGLNSHKLNYGFAGPINSGKSSLVNALRGFSAKEINDKNFAAVNFLEATSKVAKYKFKDKRLKNLVFWDIPGSGSLQHSNLEDYFRKNYLYIFDCLFLLLGEGNLTENDVMFARQAKDAETPLAFIRSKSDTLVERMSKDPMTPKFGTVEETSTYIYNKVTENHRKLCPPDLQDVPYFLVSSDTILMIFHATTIPEKDSWRAGFDEVNLMEFIGSCARPRHPELKENVFSMLGSEVLSFFSRP</sequence>
<dbReference type="GO" id="GO:0016020">
    <property type="term" value="C:membrane"/>
    <property type="evidence" value="ECO:0007669"/>
    <property type="project" value="InterPro"/>
</dbReference>
<organism evidence="5 6">
    <name type="scientific">Plectus sambesii</name>
    <dbReference type="NCBI Taxonomy" id="2011161"/>
    <lineage>
        <taxon>Eukaryota</taxon>
        <taxon>Metazoa</taxon>
        <taxon>Ecdysozoa</taxon>
        <taxon>Nematoda</taxon>
        <taxon>Chromadorea</taxon>
        <taxon>Plectida</taxon>
        <taxon>Plectina</taxon>
        <taxon>Plectoidea</taxon>
        <taxon>Plectidae</taxon>
        <taxon>Plectus</taxon>
    </lineage>
</organism>
<feature type="compositionally biased region" description="Basic and acidic residues" evidence="3">
    <location>
        <begin position="82"/>
        <end position="109"/>
    </location>
</feature>
<feature type="compositionally biased region" description="Basic and acidic residues" evidence="3">
    <location>
        <begin position="53"/>
        <end position="66"/>
    </location>
</feature>
<dbReference type="Pfam" id="PF05049">
    <property type="entry name" value="IIGP"/>
    <property type="match status" value="1"/>
</dbReference>
<dbReference type="Gene3D" id="3.40.50.300">
    <property type="entry name" value="P-loop containing nucleotide triphosphate hydrolases"/>
    <property type="match status" value="1"/>
</dbReference>
<feature type="compositionally biased region" description="Polar residues" evidence="3">
    <location>
        <begin position="67"/>
        <end position="81"/>
    </location>
</feature>
<dbReference type="PANTHER" id="PTHR14143:SF1">
    <property type="entry name" value="IRG-TYPE G DOMAIN-CONTAINING PROTEIN"/>
    <property type="match status" value="1"/>
</dbReference>
<dbReference type="Proteomes" id="UP000887566">
    <property type="component" value="Unplaced"/>
</dbReference>
<protein>
    <submittedName>
        <fullName evidence="6">IRG-type G domain-containing protein</fullName>
    </submittedName>
</protein>
<evidence type="ECO:0000256" key="3">
    <source>
        <dbReference type="SAM" id="MobiDB-lite"/>
    </source>
</evidence>
<name>A0A914V8H3_9BILA</name>
<evidence type="ECO:0000313" key="5">
    <source>
        <dbReference type="Proteomes" id="UP000887566"/>
    </source>
</evidence>
<dbReference type="WBParaSite" id="PSAMB.scaffold1570size29881.g13871.t1">
    <property type="protein sequence ID" value="PSAMB.scaffold1570size29881.g13871.t1"/>
    <property type="gene ID" value="PSAMB.scaffold1570size29881.g13871"/>
</dbReference>
<dbReference type="PROSITE" id="PS51716">
    <property type="entry name" value="G_IRG"/>
    <property type="match status" value="1"/>
</dbReference>
<evidence type="ECO:0000259" key="4">
    <source>
        <dbReference type="PROSITE" id="PS51716"/>
    </source>
</evidence>
<keyword evidence="5" id="KW-1185">Reference proteome</keyword>
<proteinExistence type="inferred from homology"/>
<dbReference type="InterPro" id="IPR027417">
    <property type="entry name" value="P-loop_NTPase"/>
</dbReference>